<gene>
    <name evidence="1" type="ORF">TTAC_LOCUS4205</name>
</gene>
<keyword evidence="2" id="KW-1185">Reference proteome</keyword>
<reference evidence="3" key="1">
    <citation type="submission" date="2017-02" db="UniProtKB">
        <authorList>
            <consortium name="WormBaseParasite"/>
        </authorList>
    </citation>
    <scope>IDENTIFICATION</scope>
</reference>
<dbReference type="OrthoDB" id="512473at2759"/>
<name>A0A0R3WTY0_HYDTA</name>
<protein>
    <submittedName>
        <fullName evidence="3">TPR_REGION domain-containing protein</fullName>
    </submittedName>
</protein>
<sequence length="102" mass="11411">MAEFLEAERLEPRCWAINAIFLAKCEYAGSRYSEAMKWLEVAEQLLLCKGNSDENNQGSGGGDSEVEKGLETSNIKDAVVERPALLAEIETLKPRYRAYLPN</sequence>
<organism evidence="3">
    <name type="scientific">Hydatigena taeniaeformis</name>
    <name type="common">Feline tapeworm</name>
    <name type="synonym">Taenia taeniaeformis</name>
    <dbReference type="NCBI Taxonomy" id="6205"/>
    <lineage>
        <taxon>Eukaryota</taxon>
        <taxon>Metazoa</taxon>
        <taxon>Spiralia</taxon>
        <taxon>Lophotrochozoa</taxon>
        <taxon>Platyhelminthes</taxon>
        <taxon>Cestoda</taxon>
        <taxon>Eucestoda</taxon>
        <taxon>Cyclophyllidea</taxon>
        <taxon>Taeniidae</taxon>
        <taxon>Hydatigera</taxon>
    </lineage>
</organism>
<accession>A0A0R3WTY0</accession>
<dbReference type="WBParaSite" id="TTAC_0000422001-mRNA-1">
    <property type="protein sequence ID" value="TTAC_0000422001-mRNA-1"/>
    <property type="gene ID" value="TTAC_0000422001"/>
</dbReference>
<proteinExistence type="predicted"/>
<evidence type="ECO:0000313" key="2">
    <source>
        <dbReference type="Proteomes" id="UP000274429"/>
    </source>
</evidence>
<reference evidence="1 2" key="2">
    <citation type="submission" date="2018-11" db="EMBL/GenBank/DDBJ databases">
        <authorList>
            <consortium name="Pathogen Informatics"/>
        </authorList>
    </citation>
    <scope>NUCLEOTIDE SEQUENCE [LARGE SCALE GENOMIC DNA]</scope>
</reference>
<evidence type="ECO:0000313" key="3">
    <source>
        <dbReference type="WBParaSite" id="TTAC_0000422001-mRNA-1"/>
    </source>
</evidence>
<dbReference type="EMBL" id="UYWX01003911">
    <property type="protein sequence ID" value="VDM24424.1"/>
    <property type="molecule type" value="Genomic_DNA"/>
</dbReference>
<evidence type="ECO:0000313" key="1">
    <source>
        <dbReference type="EMBL" id="VDM24424.1"/>
    </source>
</evidence>
<dbReference type="AlphaFoldDB" id="A0A0R3WTY0"/>
<dbReference type="Proteomes" id="UP000274429">
    <property type="component" value="Unassembled WGS sequence"/>
</dbReference>